<organism evidence="8 9">
    <name type="scientific">Megalurothrips usitatus</name>
    <name type="common">bean blossom thrips</name>
    <dbReference type="NCBI Taxonomy" id="439358"/>
    <lineage>
        <taxon>Eukaryota</taxon>
        <taxon>Metazoa</taxon>
        <taxon>Ecdysozoa</taxon>
        <taxon>Arthropoda</taxon>
        <taxon>Hexapoda</taxon>
        <taxon>Insecta</taxon>
        <taxon>Pterygota</taxon>
        <taxon>Neoptera</taxon>
        <taxon>Paraneoptera</taxon>
        <taxon>Thysanoptera</taxon>
        <taxon>Terebrantia</taxon>
        <taxon>Thripoidea</taxon>
        <taxon>Thripidae</taxon>
        <taxon>Megalurothrips</taxon>
    </lineage>
</organism>
<feature type="compositionally biased region" description="Low complexity" evidence="4">
    <location>
        <begin position="689"/>
        <end position="699"/>
    </location>
</feature>
<reference evidence="8" key="1">
    <citation type="submission" date="2022-12" db="EMBL/GenBank/DDBJ databases">
        <title>Chromosome-level genome assembly of the bean flower thrips Megalurothrips usitatus.</title>
        <authorList>
            <person name="Ma L."/>
            <person name="Liu Q."/>
            <person name="Li H."/>
            <person name="Cai W."/>
        </authorList>
    </citation>
    <scope>NUCLEOTIDE SEQUENCE</scope>
    <source>
        <strain evidence="8">Cailab_2022a</strain>
    </source>
</reference>
<feature type="compositionally biased region" description="Low complexity" evidence="4">
    <location>
        <begin position="417"/>
        <end position="440"/>
    </location>
</feature>
<feature type="compositionally biased region" description="Acidic residues" evidence="4">
    <location>
        <begin position="448"/>
        <end position="460"/>
    </location>
</feature>
<evidence type="ECO:0000256" key="6">
    <source>
        <dbReference type="SAM" id="SignalP"/>
    </source>
</evidence>
<keyword evidence="5" id="KW-1133">Transmembrane helix</keyword>
<feature type="region of interest" description="Disordered" evidence="4">
    <location>
        <begin position="332"/>
        <end position="371"/>
    </location>
</feature>
<evidence type="ECO:0000256" key="2">
    <source>
        <dbReference type="ARBA" id="ARBA00022729"/>
    </source>
</evidence>
<dbReference type="SMART" id="SM00369">
    <property type="entry name" value="LRR_TYP"/>
    <property type="match status" value="6"/>
</dbReference>
<keyword evidence="9" id="KW-1185">Reference proteome</keyword>
<keyword evidence="2 6" id="KW-0732">Signal</keyword>
<dbReference type="PANTHER" id="PTHR24366:SF96">
    <property type="entry name" value="LEUCINE RICH REPEAT CONTAINING 53"/>
    <property type="match status" value="1"/>
</dbReference>
<feature type="domain" description="LRRCT" evidence="7">
    <location>
        <begin position="284"/>
        <end position="333"/>
    </location>
</feature>
<dbReference type="Pfam" id="PF13855">
    <property type="entry name" value="LRR_8"/>
    <property type="match status" value="1"/>
</dbReference>
<feature type="compositionally biased region" description="Low complexity" evidence="4">
    <location>
        <begin position="1041"/>
        <end position="1055"/>
    </location>
</feature>
<keyword evidence="3" id="KW-0677">Repeat</keyword>
<proteinExistence type="predicted"/>
<feature type="compositionally biased region" description="Basic and acidic residues" evidence="4">
    <location>
        <begin position="474"/>
        <end position="488"/>
    </location>
</feature>
<dbReference type="Proteomes" id="UP001075354">
    <property type="component" value="Chromosome 6"/>
</dbReference>
<keyword evidence="1" id="KW-0433">Leucine-rich repeat</keyword>
<evidence type="ECO:0000256" key="1">
    <source>
        <dbReference type="ARBA" id="ARBA00022614"/>
    </source>
</evidence>
<dbReference type="SUPFAM" id="SSF52058">
    <property type="entry name" value="L domain-like"/>
    <property type="match status" value="1"/>
</dbReference>
<dbReference type="Gene3D" id="3.80.10.10">
    <property type="entry name" value="Ribonuclease Inhibitor"/>
    <property type="match status" value="2"/>
</dbReference>
<dbReference type="InterPro" id="IPR000483">
    <property type="entry name" value="Cys-rich_flank_reg_C"/>
</dbReference>
<feature type="compositionally biased region" description="Low complexity" evidence="4">
    <location>
        <begin position="770"/>
        <end position="821"/>
    </location>
</feature>
<feature type="region of interest" description="Disordered" evidence="4">
    <location>
        <begin position="763"/>
        <end position="821"/>
    </location>
</feature>
<feature type="compositionally biased region" description="Low complexity" evidence="4">
    <location>
        <begin position="835"/>
        <end position="862"/>
    </location>
</feature>
<feature type="transmembrane region" description="Helical" evidence="5">
    <location>
        <begin position="898"/>
        <end position="919"/>
    </location>
</feature>
<dbReference type="InterPro" id="IPR032675">
    <property type="entry name" value="LRR_dom_sf"/>
</dbReference>
<feature type="chain" id="PRO_5043406567" description="LRRCT domain-containing protein" evidence="6">
    <location>
        <begin position="18"/>
        <end position="1113"/>
    </location>
</feature>
<feature type="compositionally biased region" description="Low complexity" evidence="4">
    <location>
        <begin position="508"/>
        <end position="533"/>
    </location>
</feature>
<dbReference type="InterPro" id="IPR001611">
    <property type="entry name" value="Leu-rich_rpt"/>
</dbReference>
<sequence>MAALALVLLALAAAVVAKPLEPCPSSCRCFLSEGLKRADCRSVPEWADKQSDAQDVRILPPAAGRGARSSALHLTHFEVFPRVLQLAVTNRSIVEVIPSGFHGLRSLQELDLSHNLLSRFSYKVFARMPALRRLVLAGNPIVLDRGVPLLTSRSLLSLDLSHCEIVDVPKGSLDGLRNLTSLSLRGNPLQLQKGRPLLTLRGGGAITELDLSACELDAIPDGVLDGLPGLRRLYLDGNNLVVVDKGVLPRGLHHLDLSGNQIRNAPTAVISSLRNLTKLELSENPITCTCSLIGLQGWLSRQLVVTERPVVCAAPPEYRGKSWTKVDELELCREEEKDESSSSDDDDGGGSSSSTSQDEPLPDDLYDDDSLELPPAYEQYTHENVIGGSGLPAGAPSALPLKVLKADEPYDPTTSRSGEAGEAAATSAAPDATAEAATEAPVDRASESESEDDGDDEGVDSELVGDSSDDIDQDEHNKDAETLFRNDETIAMGKSMQEKTDPADNKEAGVVAEVPPTEAAAGESGAAAAAEATAHPDSEPEQPEEQPGVAPETPAEPVTEAVPETTSAPEAPSAAEHTEAPVTAEEHQGEHVQEEAAAVSPAASLVGEEDSTDGPATTTISAEETTVPATLGDRSGMGRSLVGGVEIPKAGDGEEAPAEHPTELPEGDHLGAAPTEADSGAAKADEGAGEAAGAVVVPATEEHTPEVPDEAVPTTAAPQPAVEEAIVPVVAKNVVGTENDDAPAAVPPTPESPLPEVPVVAEVPEGDQSGGAEASEPPAAVADVVPSPEAAPSPGAGTDAAAEPVPVEEAVPASKAAPELSEVPVAAVPAAPEVPAAAVPAAPEEVPAEAATPSSAAPSEAVDGVAVDDKKHESIVVGPVPPSQRDGDEDADLQKSTITYVILGCVVLAMVVLVVYALLRKRAKTDEESGDDRNHQGGPEVEMKNMMNPLLGNGSAHPEHQGHGRRASLESLELIREEDESTRLQPSDDHVDLGTPAGAKGAAEAAKTPETTRAKAPARANGKPAAAAAPNGKANGRHGAEPTSPTAAPTEATTPGQQRPPPEQPSKVTVKAGVISAPVPSTPVLVNRANGVNRVNGGLNGVNGKVNGVGKNA</sequence>
<feature type="compositionally biased region" description="Basic and acidic residues" evidence="4">
    <location>
        <begin position="576"/>
        <end position="594"/>
    </location>
</feature>
<dbReference type="AlphaFoldDB" id="A0AAV7XQ88"/>
<feature type="compositionally biased region" description="Low complexity" evidence="4">
    <location>
        <begin position="994"/>
        <end position="1034"/>
    </location>
</feature>
<gene>
    <name evidence="8" type="ORF">ONE63_008598</name>
</gene>
<keyword evidence="5" id="KW-0472">Membrane</keyword>
<accession>A0AAV7XQ88</accession>
<dbReference type="GO" id="GO:0071944">
    <property type="term" value="C:cell periphery"/>
    <property type="evidence" value="ECO:0007669"/>
    <property type="project" value="UniProtKB-ARBA"/>
</dbReference>
<feature type="compositionally biased region" description="Polar residues" evidence="4">
    <location>
        <begin position="614"/>
        <end position="628"/>
    </location>
</feature>
<feature type="signal peptide" evidence="6">
    <location>
        <begin position="1"/>
        <end position="17"/>
    </location>
</feature>
<feature type="compositionally biased region" description="Basic and acidic residues" evidence="4">
    <location>
        <begin position="924"/>
        <end position="935"/>
    </location>
</feature>
<evidence type="ECO:0000313" key="8">
    <source>
        <dbReference type="EMBL" id="KAJ1527057.1"/>
    </source>
</evidence>
<feature type="compositionally biased region" description="Acidic residues" evidence="4">
    <location>
        <begin position="360"/>
        <end position="371"/>
    </location>
</feature>
<feature type="compositionally biased region" description="Acidic residues" evidence="4">
    <location>
        <begin position="336"/>
        <end position="348"/>
    </location>
</feature>
<name>A0AAV7XQ88_9NEOP</name>
<protein>
    <recommendedName>
        <fullName evidence="7">LRRCT domain-containing protein</fullName>
    </recommendedName>
</protein>
<dbReference type="Pfam" id="PF13516">
    <property type="entry name" value="LRR_6"/>
    <property type="match status" value="1"/>
</dbReference>
<feature type="compositionally biased region" description="Low complexity" evidence="4">
    <location>
        <begin position="710"/>
        <end position="723"/>
    </location>
</feature>
<dbReference type="SMART" id="SM00082">
    <property type="entry name" value="LRRCT"/>
    <property type="match status" value="1"/>
</dbReference>
<feature type="compositionally biased region" description="Basic and acidic residues" evidence="4">
    <location>
        <begin position="496"/>
        <end position="507"/>
    </location>
</feature>
<evidence type="ECO:0000259" key="7">
    <source>
        <dbReference type="SMART" id="SM00082"/>
    </source>
</evidence>
<feature type="compositionally biased region" description="Basic and acidic residues" evidence="4">
    <location>
        <begin position="649"/>
        <end position="669"/>
    </location>
</feature>
<comment type="caution">
    <text evidence="8">The sequence shown here is derived from an EMBL/GenBank/DDBJ whole genome shotgun (WGS) entry which is preliminary data.</text>
</comment>
<feature type="region of interest" description="Disordered" evidence="4">
    <location>
        <begin position="404"/>
        <end position="723"/>
    </location>
</feature>
<feature type="region of interest" description="Disordered" evidence="4">
    <location>
        <begin position="924"/>
        <end position="1071"/>
    </location>
</feature>
<dbReference type="InterPro" id="IPR003591">
    <property type="entry name" value="Leu-rich_rpt_typical-subtyp"/>
</dbReference>
<dbReference type="PROSITE" id="PS51450">
    <property type="entry name" value="LRR"/>
    <property type="match status" value="2"/>
</dbReference>
<dbReference type="EMBL" id="JAPTSV010000006">
    <property type="protein sequence ID" value="KAJ1527057.1"/>
    <property type="molecule type" value="Genomic_DNA"/>
</dbReference>
<dbReference type="PANTHER" id="PTHR24366">
    <property type="entry name" value="IG(IMMUNOGLOBULIN) AND LRR(LEUCINE RICH REPEAT) DOMAINS"/>
    <property type="match status" value="1"/>
</dbReference>
<evidence type="ECO:0000256" key="5">
    <source>
        <dbReference type="SAM" id="Phobius"/>
    </source>
</evidence>
<evidence type="ECO:0000313" key="9">
    <source>
        <dbReference type="Proteomes" id="UP001075354"/>
    </source>
</evidence>
<evidence type="ECO:0000256" key="3">
    <source>
        <dbReference type="ARBA" id="ARBA00022737"/>
    </source>
</evidence>
<keyword evidence="5" id="KW-0812">Transmembrane</keyword>
<evidence type="ECO:0000256" key="4">
    <source>
        <dbReference type="SAM" id="MobiDB-lite"/>
    </source>
</evidence>
<feature type="region of interest" description="Disordered" evidence="4">
    <location>
        <begin position="835"/>
        <end position="890"/>
    </location>
</feature>